<feature type="compositionally biased region" description="Polar residues" evidence="1">
    <location>
        <begin position="1164"/>
        <end position="1194"/>
    </location>
</feature>
<feature type="compositionally biased region" description="Polar residues" evidence="1">
    <location>
        <begin position="1799"/>
        <end position="1816"/>
    </location>
</feature>
<feature type="region of interest" description="Disordered" evidence="1">
    <location>
        <begin position="1862"/>
        <end position="1974"/>
    </location>
</feature>
<feature type="compositionally biased region" description="Basic residues" evidence="1">
    <location>
        <begin position="1521"/>
        <end position="1535"/>
    </location>
</feature>
<sequence length="2151" mass="246261">MDLLFDWSMKDINLILPYVKKRLMSGNAQNWISEKLLNFLIQTEESERGIVVGKLVKFDVISTICEVVQTSDENFINAHKEFYENQAAIITMQTMLRLSYCVNKSLKDSTLFEKLVGGMSDILVRSLKLDVSFDTDCILQQIVFFVKNLDIKELKKNKLKFITITMFNVILQKQAVFDKNIDAEMIIDVCHDILESMTKIVKCDDDNDTISFAIDSLCSTCASSARFCLMQDSRENNKTELKIYEKKNDLEISVYHTVMDIIIPYVKDKDLSSLDLIGFYRSLVFCLNNLYQLKNCNKDNLSNHLTANGYLKRLLYLTVQFPENLRRSTCILLSRILSILGKMAFPIKTTKFANILNQGLVELPKDSTKWNDAVACKKNGSVLIILLYYHYLGTRESDVISLKSLITRIMLLPKSTPISILILKPLWLLFAVTSLSHPRPNLVYHYENAVVQMMSILQRSEISEFYTHHVDLLHYCLTCPNISQNLLYRVLNLWLIESDGDIKPLSFNYDKVAEYLLDMIHSNFSNSFVNIALKGLCHLIQIIKNDKQRIDNLANTVWQTLPDIFSSYQPDTVTHIETALELANIIRPSMIPLPFIIRSADNIANIILNKNTNYSNIKFMTLVLMQAYILLEVAMTRNSFEVLKTYMTNFRLLKWLYVHGFSKERSDLSTASIKLFTFIIHCQKKSSLKVDPISQDMVYRSLITLLNFCNTKAIKLMPYLSTIMSTYSLIKSVDVQRPSCHFDEFIVPWLYYHKKYDEYYVPWNPEALFKTPFDETLDKLKEYLIVLKNEKMKDAYTNLQKACVYLSADIMHLPFELQSMVLAVSVHSGHINWRTMSSSFDPQPPTRSSMIANGWRPLTNSYEETIGTNVSPSSHLEKNVQVHPVLSKFQEHMASSEKLKPLRKGKPPIQEYSPPSILGSFTVFGHAATKARGETKTPSKHVATETQEYTFLIPPPKDAYRFEVNQHRKPIVRENGSYLPRQPPQAAYLTAQNVHQQPLDSVRAATYFIKGFPNNRPYVPPFAMPQALQPPRQSEKQFESLKVANSAKPYFQPPGAEAPGDFGKQKIVSNDGDVYNRYQAQSHTQILNSANTGNFYSQVNHPSNHYKPSYERDPAFLVHESHEVSYVTPPGTYSMYSFRPSLPYETLLPPSIYSPSSTPPTTTAVTRNPSKFDQTNDAARENNYNNKRPNQSTRNKQEKGRTELPNPRTTSAYYVPEHQGLTPPTWPKSKYESDINEVLPKENPPSKFSQEVVNQNQITQGPKIVYHRPQSSFDPVEVYPPTPIPDYETPESISLKHFNEQQYLLQQQLLLRDRQRLAEQNRQQKLEIEQQQQAELKKQQEELNQLSQREKEEEEAARLAAESAKNQSQEIVKISSDMPYTIQLEQFEPQVTTVGNILVSHPDIYNIDQLGLQPQISQIPENQVNQNYQYQQHYQNGYQEQQVNYREPQTETRPYRPQKPSRAPQRRKKPTSITHELSPTEPPNQPPETATPLILYAEDVPIQTTVTPEVQTMPVVTTQRSRTRRPVVPGRRRKPTTTTQEPLTTSYQEEDFLKYNSEDVQHNQHDSTRRRRIKPTQVSYNEDVEKRGNVRKRPSHRTKVSHDESYDTQIVTENAHTSLNSYGQITESAPSYDENNQFATNQPSVSSYETSQPINQYYDYSSRQNEGYRENQREEHREESIVPEQVPEYFTEINRDKVEDYNVDTRQQNVNIVTAIPLEELYVKTDGNYFDRATTDVTTATTTTTSTTTTTPQPATHTPQIVTSTSRSHKIGRPLRYGNATRPRFSIKDYKSRMDYKNRLSQSSTTEVAPTPSNEALTRGPHNRQRTSNAKSQQTQLTGDTVRETTGRYKYVSRINYRTTTAASPTAARDHERYSEESASSTTEKNNKFIPKRRPISGNIYRSRIASTTTSPTRSQVSSEANIRQSSTRPENVYSSSIRRRPIVKNRLQKENSAVTNSKRQDESTEMAAEETNFYSTASSTNRFVSNEIVSEKGEAASLDDHSVKLGVQEDKNQGETVSQNEETKAAPTDAALVEDDHGRVSSDVIEQTSRVEKPEISTTTGSENDAAQERQSEAEETTTKFDVQSEEELFAKASQSVADLTSSASALYDKPGMFKAVSPESRLVSSQFKINTDEPTLPIEAFFQELSKKN</sequence>
<feature type="compositionally biased region" description="Basic and acidic residues" evidence="1">
    <location>
        <begin position="1786"/>
        <end position="1798"/>
    </location>
</feature>
<evidence type="ECO:0000256" key="1">
    <source>
        <dbReference type="SAM" id="MobiDB-lite"/>
    </source>
</evidence>
<gene>
    <name evidence="2" type="ORF">ALC53_00449</name>
</gene>
<dbReference type="EMBL" id="KQ976396">
    <property type="protein sequence ID" value="KYM92911.1"/>
    <property type="molecule type" value="Genomic_DNA"/>
</dbReference>
<feature type="region of interest" description="Disordered" evidence="1">
    <location>
        <begin position="1150"/>
        <end position="1228"/>
    </location>
</feature>
<keyword evidence="3" id="KW-1185">Reference proteome</keyword>
<proteinExistence type="predicted"/>
<feature type="compositionally biased region" description="Basic residues" evidence="1">
    <location>
        <begin position="1589"/>
        <end position="1599"/>
    </location>
</feature>
<feature type="compositionally biased region" description="Basic and acidic residues" evidence="1">
    <location>
        <begin position="2068"/>
        <end position="2080"/>
    </location>
</feature>
<accession>A0A195BY95</accession>
<feature type="region of interest" description="Disordered" evidence="1">
    <location>
        <begin position="2009"/>
        <end position="2081"/>
    </location>
</feature>
<reference evidence="2 3" key="1">
    <citation type="submission" date="2015-09" db="EMBL/GenBank/DDBJ databases">
        <title>Atta colombica WGS genome.</title>
        <authorList>
            <person name="Nygaard S."/>
            <person name="Hu H."/>
            <person name="Boomsma J."/>
            <person name="Zhang G."/>
        </authorList>
    </citation>
    <scope>NUCLEOTIDE SEQUENCE [LARGE SCALE GENOMIC DNA]</scope>
    <source>
        <strain evidence="2">Treedump-2</strain>
        <tissue evidence="2">Whole body</tissue>
    </source>
</reference>
<feature type="region of interest" description="Disordered" evidence="1">
    <location>
        <begin position="1339"/>
        <end position="1370"/>
    </location>
</feature>
<feature type="region of interest" description="Disordered" evidence="1">
    <location>
        <begin position="1559"/>
        <end position="1610"/>
    </location>
</feature>
<feature type="compositionally biased region" description="Polar residues" evidence="1">
    <location>
        <begin position="1905"/>
        <end position="1937"/>
    </location>
</feature>
<feature type="region of interest" description="Disordered" evidence="1">
    <location>
        <begin position="1444"/>
        <end position="1490"/>
    </location>
</feature>
<evidence type="ECO:0000313" key="3">
    <source>
        <dbReference type="Proteomes" id="UP000078540"/>
    </source>
</evidence>
<protein>
    <submittedName>
        <fullName evidence="2">Uncharacterized protein</fullName>
    </submittedName>
</protein>
<dbReference type="STRING" id="520822.A0A195BY95"/>
<feature type="compositionally biased region" description="Low complexity" evidence="1">
    <location>
        <begin position="1150"/>
        <end position="1163"/>
    </location>
</feature>
<dbReference type="Proteomes" id="UP000078540">
    <property type="component" value="Unassembled WGS sequence"/>
</dbReference>
<dbReference type="InterPro" id="IPR016024">
    <property type="entry name" value="ARM-type_fold"/>
</dbReference>
<evidence type="ECO:0000313" key="2">
    <source>
        <dbReference type="EMBL" id="KYM92911.1"/>
    </source>
</evidence>
<feature type="compositionally biased region" description="Low complexity" evidence="1">
    <location>
        <begin position="1741"/>
        <end position="1759"/>
    </location>
</feature>
<feature type="compositionally biased region" description="Polar residues" evidence="1">
    <location>
        <begin position="2057"/>
        <end position="2066"/>
    </location>
</feature>
<feature type="region of interest" description="Disordered" evidence="1">
    <location>
        <begin position="1517"/>
        <end position="1542"/>
    </location>
</feature>
<dbReference type="SUPFAM" id="SSF48371">
    <property type="entry name" value="ARM repeat"/>
    <property type="match status" value="1"/>
</dbReference>
<name>A0A195BY95_9HYME</name>
<feature type="compositionally biased region" description="Polar residues" evidence="1">
    <location>
        <begin position="1826"/>
        <end position="1839"/>
    </location>
</feature>
<feature type="region of interest" description="Disordered" evidence="1">
    <location>
        <begin position="1741"/>
        <end position="1845"/>
    </location>
</feature>
<organism evidence="2 3">
    <name type="scientific">Atta colombica</name>
    <dbReference type="NCBI Taxonomy" id="520822"/>
    <lineage>
        <taxon>Eukaryota</taxon>
        <taxon>Metazoa</taxon>
        <taxon>Ecdysozoa</taxon>
        <taxon>Arthropoda</taxon>
        <taxon>Hexapoda</taxon>
        <taxon>Insecta</taxon>
        <taxon>Pterygota</taxon>
        <taxon>Neoptera</taxon>
        <taxon>Endopterygota</taxon>
        <taxon>Hymenoptera</taxon>
        <taxon>Apocrita</taxon>
        <taxon>Aculeata</taxon>
        <taxon>Formicoidea</taxon>
        <taxon>Formicidae</taxon>
        <taxon>Myrmicinae</taxon>
        <taxon>Atta</taxon>
    </lineage>
</organism>